<comment type="function">
    <text evidence="13">In addition to its role as an aminoacyl-tRNA synthetase, has also cysteine persulfide synthase activity. Produces reactive persulfide species such as cysteine persulfide (CysSSH) from substrate cysteine and mediate direct incorporation of CysSSH into proteins during translations, resulting in protein persulfides and polysulfides. CysSSHs behave as potent antioxidants and cellular protectants.</text>
</comment>
<dbReference type="PANTHER" id="PTHR10890:SF27">
    <property type="entry name" value="CYSTEINE--TRNA LIGASE, MITOCHONDRIAL-RELATED"/>
    <property type="match status" value="1"/>
</dbReference>
<protein>
    <recommendedName>
        <fullName evidence="3">cysteine--tRNA ligase</fullName>
        <ecNumber evidence="3">6.1.1.16</ecNumber>
    </recommendedName>
    <alternativeName>
        <fullName evidence="11">Cysteinyl-tRNA synthetase</fullName>
    </alternativeName>
</protein>
<keyword evidence="10" id="KW-0030">Aminoacyl-tRNA synthetase</keyword>
<dbReference type="EMBL" id="FZQP02004878">
    <property type="protein sequence ID" value="VVD00636.1"/>
    <property type="molecule type" value="Genomic_DNA"/>
</dbReference>
<evidence type="ECO:0000256" key="11">
    <source>
        <dbReference type="ARBA" id="ARBA00031499"/>
    </source>
</evidence>
<dbReference type="Proteomes" id="UP000324832">
    <property type="component" value="Unassembled WGS sequence"/>
</dbReference>
<dbReference type="InterPro" id="IPR024909">
    <property type="entry name" value="Cys-tRNA/MSH_ligase"/>
</dbReference>
<dbReference type="SUPFAM" id="SSF52374">
    <property type="entry name" value="Nucleotidylyl transferase"/>
    <property type="match status" value="1"/>
</dbReference>
<keyword evidence="6" id="KW-0547">Nucleotide-binding</keyword>
<evidence type="ECO:0000256" key="10">
    <source>
        <dbReference type="ARBA" id="ARBA00023146"/>
    </source>
</evidence>
<comment type="catalytic activity">
    <reaction evidence="14">
        <text>S-disulfanyl-L-cysteine + tRNA(Cys) + ATP = (S)-disulfanyl-L-cysteinyl-tRNA(Cys) + AMP + diphosphate</text>
        <dbReference type="Rhea" id="RHEA:78651"/>
        <dbReference type="Rhea" id="RHEA-COMP:9661"/>
        <dbReference type="Rhea" id="RHEA-COMP:19120"/>
        <dbReference type="ChEBI" id="CHEBI:30616"/>
        <dbReference type="ChEBI" id="CHEBI:33019"/>
        <dbReference type="ChEBI" id="CHEBI:78442"/>
        <dbReference type="ChEBI" id="CHEBI:229465"/>
        <dbReference type="ChEBI" id="CHEBI:229521"/>
        <dbReference type="ChEBI" id="CHEBI:456215"/>
    </reaction>
    <physiologicalReaction direction="left-to-right" evidence="14">
        <dbReference type="Rhea" id="RHEA:78652"/>
    </physiologicalReaction>
</comment>
<evidence type="ECO:0000256" key="15">
    <source>
        <dbReference type="ARBA" id="ARBA00047548"/>
    </source>
</evidence>
<evidence type="ECO:0000256" key="14">
    <source>
        <dbReference type="ARBA" id="ARBA00047499"/>
    </source>
</evidence>
<evidence type="ECO:0000256" key="12">
    <source>
        <dbReference type="ARBA" id="ARBA00043868"/>
    </source>
</evidence>
<dbReference type="Pfam" id="PF01406">
    <property type="entry name" value="tRNA-synt_1e"/>
    <property type="match status" value="1"/>
</dbReference>
<evidence type="ECO:0000256" key="6">
    <source>
        <dbReference type="ARBA" id="ARBA00022741"/>
    </source>
</evidence>
<dbReference type="GO" id="GO:0046872">
    <property type="term" value="F:metal ion binding"/>
    <property type="evidence" value="ECO:0007669"/>
    <property type="project" value="UniProtKB-KW"/>
</dbReference>
<dbReference type="PRINTS" id="PR00983">
    <property type="entry name" value="TRNASYNTHCYS"/>
</dbReference>
<comment type="cofactor">
    <cofactor evidence="1">
        <name>Zn(2+)</name>
        <dbReference type="ChEBI" id="CHEBI:29105"/>
    </cofactor>
</comment>
<evidence type="ECO:0000313" key="20">
    <source>
        <dbReference type="EMBL" id="VVD00636.1"/>
    </source>
</evidence>
<sequence>MRQFLLIKRNLSHVCKLKPYKDTKWLMPDGNPTGIYIYSCVAGDRVPVILKDPTIATWYSCGPTVYDSTHIGHASCYVKLDIIQRILKWFFNIKLVTAIGITDIDDKIIKKSQQLKTDYQTIAKQYEQEFWLDMANLNVDKPMIIARVSEHINSIEKFIKNLIDSNMAYVVEDSSVYFDTSKYPLYGKLQQVQENGEPSDEFKRNKMDFVLWKGQKPGQPCWKTSWGEGRPGWHIECSAMVSKLFGSQLDFHAGGIDLKFPHHENEEAQSCAFHNTNQWANYWIHVGHLNLKDIKMSKSIQNTISIPSLLEKYSADTFRMACLLSNYKHPMEYSDDMMKMAQDIVMKIKFFLKDSNVYVNKTMSDRATYNYKLLNELQMTEERNLEALKADFDTATCVNSLLNLISSANTTIKLNKNEYCPVSVTLIANYVVDMLTKFGLKLVDSSEENISSSVVDTLVDFRHLVRKNAIQGKNKELLTACDIVRDRMKCVKIQINDSDTPSWIYVK</sequence>
<dbReference type="GO" id="GO:0005524">
    <property type="term" value="F:ATP binding"/>
    <property type="evidence" value="ECO:0007669"/>
    <property type="project" value="UniProtKB-KW"/>
</dbReference>
<evidence type="ECO:0000256" key="18">
    <source>
        <dbReference type="ARBA" id="ARBA00049046"/>
    </source>
</evidence>
<dbReference type="PANTHER" id="PTHR10890">
    <property type="entry name" value="CYSTEINYL-TRNA SYNTHETASE"/>
    <property type="match status" value="1"/>
</dbReference>
<keyword evidence="8" id="KW-0067">ATP-binding</keyword>
<dbReference type="GO" id="GO:0006423">
    <property type="term" value="P:cysteinyl-tRNA aminoacylation"/>
    <property type="evidence" value="ECO:0007669"/>
    <property type="project" value="InterPro"/>
</dbReference>
<dbReference type="GO" id="GO:0005737">
    <property type="term" value="C:cytoplasm"/>
    <property type="evidence" value="ECO:0007669"/>
    <property type="project" value="TreeGrafter"/>
</dbReference>
<comment type="function">
    <text evidence="12">Mitochondrial cysteine-specific aminoacyl-tRNA synthetase that catalyzes the ATP-dependent ligation of cysteine to tRNA(Cys).</text>
</comment>
<name>A0A5E4QSU0_9NEOP</name>
<dbReference type="InterPro" id="IPR032678">
    <property type="entry name" value="tRNA-synt_1_cat_dom"/>
</dbReference>
<keyword evidence="5" id="KW-0479">Metal-binding</keyword>
<keyword evidence="9" id="KW-0648">Protein biosynthesis</keyword>
<evidence type="ECO:0000256" key="4">
    <source>
        <dbReference type="ARBA" id="ARBA00022598"/>
    </source>
</evidence>
<organism evidence="20 21">
    <name type="scientific">Leptidea sinapis</name>
    <dbReference type="NCBI Taxonomy" id="189913"/>
    <lineage>
        <taxon>Eukaryota</taxon>
        <taxon>Metazoa</taxon>
        <taxon>Ecdysozoa</taxon>
        <taxon>Arthropoda</taxon>
        <taxon>Hexapoda</taxon>
        <taxon>Insecta</taxon>
        <taxon>Pterygota</taxon>
        <taxon>Neoptera</taxon>
        <taxon>Endopterygota</taxon>
        <taxon>Lepidoptera</taxon>
        <taxon>Glossata</taxon>
        <taxon>Ditrysia</taxon>
        <taxon>Papilionoidea</taxon>
        <taxon>Pieridae</taxon>
        <taxon>Dismorphiinae</taxon>
        <taxon>Leptidea</taxon>
    </lineage>
</organism>
<dbReference type="NCBIfam" id="TIGR00435">
    <property type="entry name" value="cysS"/>
    <property type="match status" value="1"/>
</dbReference>
<accession>A0A5E4QSU0</accession>
<dbReference type="InterPro" id="IPR009080">
    <property type="entry name" value="tRNAsynth_Ia_anticodon-bd"/>
</dbReference>
<gene>
    <name evidence="20" type="ORF">LSINAPIS_LOCUS11231</name>
</gene>
<dbReference type="GO" id="GO:0004817">
    <property type="term" value="F:cysteine-tRNA ligase activity"/>
    <property type="evidence" value="ECO:0007669"/>
    <property type="project" value="UniProtKB-EC"/>
</dbReference>
<evidence type="ECO:0000256" key="8">
    <source>
        <dbReference type="ARBA" id="ARBA00022840"/>
    </source>
</evidence>
<dbReference type="Gene3D" id="1.20.120.1910">
    <property type="entry name" value="Cysteine-tRNA ligase, C-terminal anti-codon recognition domain"/>
    <property type="match status" value="1"/>
</dbReference>
<evidence type="ECO:0000256" key="16">
    <source>
        <dbReference type="ARBA" id="ARBA00047731"/>
    </source>
</evidence>
<comment type="catalytic activity">
    <reaction evidence="18">
        <text>tRNA(Cys) + L-cysteine + ATP = L-cysteinyl-tRNA(Cys) + AMP + diphosphate</text>
        <dbReference type="Rhea" id="RHEA:17773"/>
        <dbReference type="Rhea" id="RHEA-COMP:9661"/>
        <dbReference type="Rhea" id="RHEA-COMP:9679"/>
        <dbReference type="ChEBI" id="CHEBI:30616"/>
        <dbReference type="ChEBI" id="CHEBI:33019"/>
        <dbReference type="ChEBI" id="CHEBI:35235"/>
        <dbReference type="ChEBI" id="CHEBI:78442"/>
        <dbReference type="ChEBI" id="CHEBI:78517"/>
        <dbReference type="ChEBI" id="CHEBI:456215"/>
        <dbReference type="EC" id="6.1.1.16"/>
    </reaction>
    <physiologicalReaction direction="right-to-left" evidence="18">
        <dbReference type="Rhea" id="RHEA:17775"/>
    </physiologicalReaction>
</comment>
<dbReference type="InterPro" id="IPR014729">
    <property type="entry name" value="Rossmann-like_a/b/a_fold"/>
</dbReference>
<evidence type="ECO:0000256" key="5">
    <source>
        <dbReference type="ARBA" id="ARBA00022723"/>
    </source>
</evidence>
<evidence type="ECO:0000256" key="13">
    <source>
        <dbReference type="ARBA" id="ARBA00045476"/>
    </source>
</evidence>
<dbReference type="InterPro" id="IPR015803">
    <property type="entry name" value="Cys-tRNA-ligase"/>
</dbReference>
<evidence type="ECO:0000256" key="1">
    <source>
        <dbReference type="ARBA" id="ARBA00001947"/>
    </source>
</evidence>
<dbReference type="HAMAP" id="MF_00041">
    <property type="entry name" value="Cys_tRNA_synth"/>
    <property type="match status" value="1"/>
</dbReference>
<comment type="catalytic activity">
    <reaction evidence="16">
        <text>S-sulfanyl-L-cysteine + L-cysteine = S-disulfanyl-L-cysteine + L-alanine</text>
        <dbReference type="Rhea" id="RHEA:78627"/>
        <dbReference type="ChEBI" id="CHEBI:35235"/>
        <dbReference type="ChEBI" id="CHEBI:57972"/>
        <dbReference type="ChEBI" id="CHEBI:58591"/>
        <dbReference type="ChEBI" id="CHEBI:229465"/>
    </reaction>
    <physiologicalReaction direction="left-to-right" evidence="16">
        <dbReference type="Rhea" id="RHEA:78628"/>
    </physiologicalReaction>
</comment>
<evidence type="ECO:0000256" key="3">
    <source>
        <dbReference type="ARBA" id="ARBA00012832"/>
    </source>
</evidence>
<keyword evidence="21" id="KW-1185">Reference proteome</keyword>
<feature type="domain" description="tRNA synthetases class I catalytic" evidence="19">
    <location>
        <begin position="56"/>
        <end position="342"/>
    </location>
</feature>
<comment type="similarity">
    <text evidence="2">Belongs to the class-I aminoacyl-tRNA synthetase family.</text>
</comment>
<evidence type="ECO:0000256" key="7">
    <source>
        <dbReference type="ARBA" id="ARBA00022833"/>
    </source>
</evidence>
<keyword evidence="4" id="KW-0436">Ligase</keyword>
<comment type="catalytic activity">
    <reaction evidence="15">
        <text>2 L-cysteine = S-sulfanyl-L-cysteine + L-alanine</text>
        <dbReference type="Rhea" id="RHEA:78543"/>
        <dbReference type="ChEBI" id="CHEBI:35235"/>
        <dbReference type="ChEBI" id="CHEBI:57972"/>
        <dbReference type="ChEBI" id="CHEBI:58591"/>
    </reaction>
    <physiologicalReaction direction="left-to-right" evidence="15">
        <dbReference type="Rhea" id="RHEA:78544"/>
    </physiologicalReaction>
</comment>
<dbReference type="SUPFAM" id="SSF47323">
    <property type="entry name" value="Anticodon-binding domain of a subclass of class I aminoacyl-tRNA synthetases"/>
    <property type="match status" value="1"/>
</dbReference>
<keyword evidence="7" id="KW-0862">Zinc</keyword>
<evidence type="ECO:0000256" key="9">
    <source>
        <dbReference type="ARBA" id="ARBA00022917"/>
    </source>
</evidence>
<dbReference type="Gene3D" id="3.40.50.620">
    <property type="entry name" value="HUPs"/>
    <property type="match status" value="1"/>
</dbReference>
<evidence type="ECO:0000256" key="17">
    <source>
        <dbReference type="ARBA" id="ARBA00048609"/>
    </source>
</evidence>
<comment type="catalytic activity">
    <reaction evidence="17">
        <text>S-sulfanyl-L-cysteine + tRNA(Cys) + ATP = (S)-sulfanyl-L-cysteinyl-tRNA(Cys) + AMP + diphosphate</text>
        <dbReference type="Rhea" id="RHEA:78647"/>
        <dbReference type="Rhea" id="RHEA-COMP:9661"/>
        <dbReference type="Rhea" id="RHEA-COMP:19119"/>
        <dbReference type="ChEBI" id="CHEBI:30616"/>
        <dbReference type="ChEBI" id="CHEBI:33019"/>
        <dbReference type="ChEBI" id="CHEBI:58591"/>
        <dbReference type="ChEBI" id="CHEBI:78442"/>
        <dbReference type="ChEBI" id="CHEBI:229520"/>
        <dbReference type="ChEBI" id="CHEBI:456215"/>
    </reaction>
    <physiologicalReaction direction="left-to-right" evidence="17">
        <dbReference type="Rhea" id="RHEA:78648"/>
    </physiologicalReaction>
</comment>
<evidence type="ECO:0000259" key="19">
    <source>
        <dbReference type="Pfam" id="PF01406"/>
    </source>
</evidence>
<dbReference type="CDD" id="cd00672">
    <property type="entry name" value="CysRS_core"/>
    <property type="match status" value="1"/>
</dbReference>
<dbReference type="EC" id="6.1.1.16" evidence="3"/>
<proteinExistence type="inferred from homology"/>
<reference evidence="20 21" key="1">
    <citation type="submission" date="2017-07" db="EMBL/GenBank/DDBJ databases">
        <authorList>
            <person name="Talla V."/>
            <person name="Backstrom N."/>
        </authorList>
    </citation>
    <scope>NUCLEOTIDE SEQUENCE [LARGE SCALE GENOMIC DNA]</scope>
</reference>
<evidence type="ECO:0000256" key="2">
    <source>
        <dbReference type="ARBA" id="ARBA00005594"/>
    </source>
</evidence>
<evidence type="ECO:0000313" key="21">
    <source>
        <dbReference type="Proteomes" id="UP000324832"/>
    </source>
</evidence>
<dbReference type="AlphaFoldDB" id="A0A5E4QSU0"/>